<dbReference type="InterPro" id="IPR050228">
    <property type="entry name" value="Carboxylesterase_BioH"/>
</dbReference>
<evidence type="ECO:0000259" key="1">
    <source>
        <dbReference type="SMART" id="SM00824"/>
    </source>
</evidence>
<dbReference type="InterPro" id="IPR000073">
    <property type="entry name" value="AB_hydrolase_1"/>
</dbReference>
<name>A0A1G6US75_9MICO</name>
<dbReference type="PANTHER" id="PTHR43194">
    <property type="entry name" value="HYDROLASE ALPHA/BETA FOLD FAMILY"/>
    <property type="match status" value="1"/>
</dbReference>
<keyword evidence="2" id="KW-0378">Hydrolase</keyword>
<dbReference type="AlphaFoldDB" id="A0A1G6US75"/>
<dbReference type="Pfam" id="PF12697">
    <property type="entry name" value="Abhydrolase_6"/>
    <property type="match status" value="1"/>
</dbReference>
<evidence type="ECO:0000313" key="3">
    <source>
        <dbReference type="Proteomes" id="UP000199039"/>
    </source>
</evidence>
<accession>A0A1G6US75</accession>
<evidence type="ECO:0000313" key="2">
    <source>
        <dbReference type="EMBL" id="SDD43405.1"/>
    </source>
</evidence>
<dbReference type="EMBL" id="FMYH01000007">
    <property type="protein sequence ID" value="SDD43405.1"/>
    <property type="molecule type" value="Genomic_DNA"/>
</dbReference>
<dbReference type="InterPro" id="IPR020802">
    <property type="entry name" value="TesA-like"/>
</dbReference>
<dbReference type="PANTHER" id="PTHR43194:SF5">
    <property type="entry name" value="PIMELOYL-[ACYL-CARRIER PROTEIN] METHYL ESTER ESTERASE"/>
    <property type="match status" value="1"/>
</dbReference>
<dbReference type="STRING" id="1814289.SAMN05216410_3314"/>
<dbReference type="GO" id="GO:0016787">
    <property type="term" value="F:hydrolase activity"/>
    <property type="evidence" value="ECO:0007669"/>
    <property type="project" value="UniProtKB-KW"/>
</dbReference>
<reference evidence="2 3" key="1">
    <citation type="submission" date="2016-09" db="EMBL/GenBank/DDBJ databases">
        <authorList>
            <person name="Capua I."/>
            <person name="De Benedictis P."/>
            <person name="Joannis T."/>
            <person name="Lombin L.H."/>
            <person name="Cattoli G."/>
        </authorList>
    </citation>
    <scope>NUCLEOTIDE SEQUENCE [LARGE SCALE GENOMIC DNA]</scope>
    <source>
        <strain evidence="2 3">ISLP-3</strain>
    </source>
</reference>
<feature type="domain" description="Thioesterase TesA-like" evidence="1">
    <location>
        <begin position="55"/>
        <end position="265"/>
    </location>
</feature>
<gene>
    <name evidence="2" type="ORF">SAMN05216410_3314</name>
</gene>
<dbReference type="RefSeq" id="WP_175559150.1">
    <property type="nucleotide sequence ID" value="NZ_FMYH01000007.1"/>
</dbReference>
<dbReference type="Gene3D" id="3.40.50.1820">
    <property type="entry name" value="alpha/beta hydrolase"/>
    <property type="match status" value="1"/>
</dbReference>
<dbReference type="InterPro" id="IPR029058">
    <property type="entry name" value="AB_hydrolase_fold"/>
</dbReference>
<proteinExistence type="predicted"/>
<sequence>MPHTLRASSAPNGLNIRVTRVVHDGLCLRVWRASVDELIEADSADRHDFVLVHGIGVSSQYFERLALTLAKVGMVYLLDLPGFAGVPRPGHPLEIEDFGALVARWIQDEGLVAPVLVGHSMGAQIVTEVLVQQPQIATHAVLIGPPVNVEERSTTRQGLRFLQSSVRESSRTRRIAMSGYLRCGPWWFFQVLPRMMAYPIEERLPLVEASTLVLRGTHDHVAPQAWIDLIAALPAQGRWDEIPGAAHAVIYDHSDAVAEHILDHLGR</sequence>
<protein>
    <submittedName>
        <fullName evidence="2">Lysophospholipase, alpha-beta hydrolase superfamily</fullName>
    </submittedName>
</protein>
<keyword evidence="3" id="KW-1185">Reference proteome</keyword>
<dbReference type="Proteomes" id="UP000199039">
    <property type="component" value="Unassembled WGS sequence"/>
</dbReference>
<organism evidence="2 3">
    <name type="scientific">Sanguibacter gelidistatuariae</name>
    <dbReference type="NCBI Taxonomy" id="1814289"/>
    <lineage>
        <taxon>Bacteria</taxon>
        <taxon>Bacillati</taxon>
        <taxon>Actinomycetota</taxon>
        <taxon>Actinomycetes</taxon>
        <taxon>Micrococcales</taxon>
        <taxon>Sanguibacteraceae</taxon>
        <taxon>Sanguibacter</taxon>
    </lineage>
</organism>
<dbReference type="SMART" id="SM00824">
    <property type="entry name" value="PKS_TE"/>
    <property type="match status" value="1"/>
</dbReference>
<dbReference type="SUPFAM" id="SSF53474">
    <property type="entry name" value="alpha/beta-Hydrolases"/>
    <property type="match status" value="1"/>
</dbReference>